<dbReference type="OrthoDB" id="6378913at2759"/>
<dbReference type="PANTHER" id="PTHR33236">
    <property type="entry name" value="INTRAFLAGELLAR TRANSPORT PROTEIN 122 FAMILY PROTEIN-RELATED"/>
    <property type="match status" value="1"/>
</dbReference>
<dbReference type="InterPro" id="IPR058698">
    <property type="entry name" value="CUB_metazoa"/>
</dbReference>
<dbReference type="AlphaFoldDB" id="A0A7R8UB78"/>
<sequence length="328" mass="36687">MNIEIRQFAVVCLCLLVGGAWSSGPDYGSNAKIRCDGTSFYKQTKITYPSQRNDCSYTFKAHSWFVCQLRVDFDLSLAGPSMRNGQSYYECNDDYLEIGGRRYCGNDKQQHVYLPFNRTAGQKEVVLRVVLADRSANRGLDAAIYQIKVTQLECSLGSPLRSLPLVANVVNSIKPRTFFNDGFWIAPVGCLQYFPETEGVIESFNYNDGTGIYPGNRDYAICFRRNAATQRLQLSVDHFQLPPNAERQFDDVCRSQILTEGTVDDYLSIPGAEISGTGIRASLFCGTISTGTVINAKSFGPIVLGFHSDNRNVEGMLRNGFRLRYKLL</sequence>
<reference evidence="3 4" key="1">
    <citation type="submission" date="2020-11" db="EMBL/GenBank/DDBJ databases">
        <authorList>
            <person name="Wallbank WR R."/>
            <person name="Pardo Diaz C."/>
            <person name="Kozak K."/>
            <person name="Martin S."/>
            <person name="Jiggins C."/>
            <person name="Moest M."/>
            <person name="Warren A I."/>
            <person name="Generalovic N T."/>
            <person name="Byers J.R.P. K."/>
            <person name="Montejo-Kovacevich G."/>
            <person name="Yen C E."/>
        </authorList>
    </citation>
    <scope>NUCLEOTIDE SEQUENCE [LARGE SCALE GENOMIC DNA]</scope>
</reference>
<evidence type="ECO:0000256" key="1">
    <source>
        <dbReference type="SAM" id="SignalP"/>
    </source>
</evidence>
<evidence type="ECO:0000313" key="4">
    <source>
        <dbReference type="Proteomes" id="UP000594454"/>
    </source>
</evidence>
<organism evidence="3 4">
    <name type="scientific">Hermetia illucens</name>
    <name type="common">Black soldier fly</name>
    <dbReference type="NCBI Taxonomy" id="343691"/>
    <lineage>
        <taxon>Eukaryota</taxon>
        <taxon>Metazoa</taxon>
        <taxon>Ecdysozoa</taxon>
        <taxon>Arthropoda</taxon>
        <taxon>Hexapoda</taxon>
        <taxon>Insecta</taxon>
        <taxon>Pterygota</taxon>
        <taxon>Neoptera</taxon>
        <taxon>Endopterygota</taxon>
        <taxon>Diptera</taxon>
        <taxon>Brachycera</taxon>
        <taxon>Stratiomyomorpha</taxon>
        <taxon>Stratiomyidae</taxon>
        <taxon>Hermetiinae</taxon>
        <taxon>Hermetia</taxon>
    </lineage>
</organism>
<keyword evidence="4" id="KW-1185">Reference proteome</keyword>
<dbReference type="PANTHER" id="PTHR33236:SF12">
    <property type="entry name" value="CUB DOMAIN-CONTAINING PROTEIN-RELATED"/>
    <property type="match status" value="1"/>
</dbReference>
<feature type="domain" description="CUB" evidence="2">
    <location>
        <begin position="187"/>
        <end position="327"/>
    </location>
</feature>
<gene>
    <name evidence="3" type="ORF">HERILL_LOCUS852</name>
</gene>
<feature type="signal peptide" evidence="1">
    <location>
        <begin position="1"/>
        <end position="22"/>
    </location>
</feature>
<protein>
    <recommendedName>
        <fullName evidence="2">CUB domain-containing protein</fullName>
    </recommendedName>
</protein>
<dbReference type="Gene3D" id="2.60.120.290">
    <property type="entry name" value="Spermadhesin, CUB domain"/>
    <property type="match status" value="1"/>
</dbReference>
<name>A0A7R8UB78_HERIL</name>
<dbReference type="FunCoup" id="A0A7R8UB78">
    <property type="interactions" value="1"/>
</dbReference>
<dbReference type="InParanoid" id="A0A7R8UB78"/>
<keyword evidence="1" id="KW-0732">Signal</keyword>
<accession>A0A7R8UB78</accession>
<dbReference type="InterPro" id="IPR035914">
    <property type="entry name" value="Sperma_CUB_dom_sf"/>
</dbReference>
<dbReference type="SUPFAM" id="SSF49854">
    <property type="entry name" value="Spermadhesin, CUB domain"/>
    <property type="match status" value="1"/>
</dbReference>
<evidence type="ECO:0000259" key="2">
    <source>
        <dbReference type="Pfam" id="PF26080"/>
    </source>
</evidence>
<dbReference type="Pfam" id="PF26080">
    <property type="entry name" value="CUB_animal"/>
    <property type="match status" value="1"/>
</dbReference>
<dbReference type="OMA" id="CLQYFPQ"/>
<feature type="chain" id="PRO_5030692339" description="CUB domain-containing protein" evidence="1">
    <location>
        <begin position="23"/>
        <end position="328"/>
    </location>
</feature>
<dbReference type="EMBL" id="LR899009">
    <property type="protein sequence ID" value="CAD7077510.1"/>
    <property type="molecule type" value="Genomic_DNA"/>
</dbReference>
<proteinExistence type="predicted"/>
<evidence type="ECO:0000313" key="3">
    <source>
        <dbReference type="EMBL" id="CAD7077510.1"/>
    </source>
</evidence>
<dbReference type="Proteomes" id="UP000594454">
    <property type="component" value="Chromosome 1"/>
</dbReference>